<name>A0ABN9TD12_9DINO</name>
<evidence type="ECO:0000313" key="2">
    <source>
        <dbReference type="EMBL" id="CAK0843597.1"/>
    </source>
</evidence>
<sequence length="75" mass="8174">PRHGLREQQELLDHQQGVHPREGVQPSEGPRQPRVRVSRGDARGLAGPTAQDAGAEGPRRRRGGGRRRSGELGLL</sequence>
<evidence type="ECO:0000313" key="3">
    <source>
        <dbReference type="Proteomes" id="UP001189429"/>
    </source>
</evidence>
<reference evidence="2" key="1">
    <citation type="submission" date="2023-10" db="EMBL/GenBank/DDBJ databases">
        <authorList>
            <person name="Chen Y."/>
            <person name="Shah S."/>
            <person name="Dougan E. K."/>
            <person name="Thang M."/>
            <person name="Chan C."/>
        </authorList>
    </citation>
    <scope>NUCLEOTIDE SEQUENCE [LARGE SCALE GENOMIC DNA]</scope>
</reference>
<organism evidence="2 3">
    <name type="scientific">Prorocentrum cordatum</name>
    <dbReference type="NCBI Taxonomy" id="2364126"/>
    <lineage>
        <taxon>Eukaryota</taxon>
        <taxon>Sar</taxon>
        <taxon>Alveolata</taxon>
        <taxon>Dinophyceae</taxon>
        <taxon>Prorocentrales</taxon>
        <taxon>Prorocentraceae</taxon>
        <taxon>Prorocentrum</taxon>
    </lineage>
</organism>
<comment type="caution">
    <text evidence="2">The sequence shown here is derived from an EMBL/GenBank/DDBJ whole genome shotgun (WGS) entry which is preliminary data.</text>
</comment>
<feature type="non-terminal residue" evidence="2">
    <location>
        <position position="75"/>
    </location>
</feature>
<proteinExistence type="predicted"/>
<dbReference type="EMBL" id="CAUYUJ010014592">
    <property type="protein sequence ID" value="CAK0843597.1"/>
    <property type="molecule type" value="Genomic_DNA"/>
</dbReference>
<dbReference type="Proteomes" id="UP001189429">
    <property type="component" value="Unassembled WGS sequence"/>
</dbReference>
<feature type="non-terminal residue" evidence="2">
    <location>
        <position position="1"/>
    </location>
</feature>
<feature type="region of interest" description="Disordered" evidence="1">
    <location>
        <begin position="1"/>
        <end position="75"/>
    </location>
</feature>
<evidence type="ECO:0000256" key="1">
    <source>
        <dbReference type="SAM" id="MobiDB-lite"/>
    </source>
</evidence>
<gene>
    <name evidence="2" type="ORF">PCOR1329_LOCUS37898</name>
</gene>
<keyword evidence="3" id="KW-1185">Reference proteome</keyword>
<feature type="compositionally biased region" description="Basic and acidic residues" evidence="1">
    <location>
        <begin position="1"/>
        <end position="13"/>
    </location>
</feature>
<protein>
    <submittedName>
        <fullName evidence="2">Uncharacterized protein</fullName>
    </submittedName>
</protein>
<accession>A0ABN9TD12</accession>